<sequence length="29" mass="3298">RRSFTNFTNIIIVPTKAINIKNIPSVENP</sequence>
<gene>
    <name evidence="1" type="ORF">S01H1_43470</name>
</gene>
<comment type="caution">
    <text evidence="1">The sequence shown here is derived from an EMBL/GenBank/DDBJ whole genome shotgun (WGS) entry which is preliminary data.</text>
</comment>
<proteinExistence type="predicted"/>
<dbReference type="AlphaFoldDB" id="X0UMB9"/>
<protein>
    <submittedName>
        <fullName evidence="1">Uncharacterized protein</fullName>
    </submittedName>
</protein>
<name>X0UMB9_9ZZZZ</name>
<accession>X0UMB9</accession>
<dbReference type="EMBL" id="BARS01027697">
    <property type="protein sequence ID" value="GAG00432.1"/>
    <property type="molecule type" value="Genomic_DNA"/>
</dbReference>
<organism evidence="1">
    <name type="scientific">marine sediment metagenome</name>
    <dbReference type="NCBI Taxonomy" id="412755"/>
    <lineage>
        <taxon>unclassified sequences</taxon>
        <taxon>metagenomes</taxon>
        <taxon>ecological metagenomes</taxon>
    </lineage>
</organism>
<evidence type="ECO:0000313" key="1">
    <source>
        <dbReference type="EMBL" id="GAG00432.1"/>
    </source>
</evidence>
<reference evidence="1" key="1">
    <citation type="journal article" date="2014" name="Front. Microbiol.">
        <title>High frequency of phylogenetically diverse reductive dehalogenase-homologous genes in deep subseafloor sedimentary metagenomes.</title>
        <authorList>
            <person name="Kawai M."/>
            <person name="Futagami T."/>
            <person name="Toyoda A."/>
            <person name="Takaki Y."/>
            <person name="Nishi S."/>
            <person name="Hori S."/>
            <person name="Arai W."/>
            <person name="Tsubouchi T."/>
            <person name="Morono Y."/>
            <person name="Uchiyama I."/>
            <person name="Ito T."/>
            <person name="Fujiyama A."/>
            <person name="Inagaki F."/>
            <person name="Takami H."/>
        </authorList>
    </citation>
    <scope>NUCLEOTIDE SEQUENCE</scope>
    <source>
        <strain evidence="1">Expedition CK06-06</strain>
    </source>
</reference>
<feature type="non-terminal residue" evidence="1">
    <location>
        <position position="1"/>
    </location>
</feature>